<keyword evidence="1" id="KW-0812">Transmembrane</keyword>
<feature type="transmembrane region" description="Helical" evidence="1">
    <location>
        <begin position="21"/>
        <end position="39"/>
    </location>
</feature>
<gene>
    <name evidence="2" type="ORF">IC620_13030</name>
</gene>
<dbReference type="AlphaFoldDB" id="A0A926RUQ6"/>
<protein>
    <submittedName>
        <fullName evidence="2">DUF962 domain-containing protein</fullName>
    </submittedName>
</protein>
<organism evidence="2 3">
    <name type="scientific">Polycladospora coralii</name>
    <dbReference type="NCBI Taxonomy" id="2771432"/>
    <lineage>
        <taxon>Bacteria</taxon>
        <taxon>Bacillati</taxon>
        <taxon>Bacillota</taxon>
        <taxon>Bacilli</taxon>
        <taxon>Bacillales</taxon>
        <taxon>Thermoactinomycetaceae</taxon>
        <taxon>Polycladospora</taxon>
    </lineage>
</organism>
<dbReference type="RefSeq" id="WP_191142411.1">
    <property type="nucleotide sequence ID" value="NZ_JACXAH010000021.1"/>
</dbReference>
<dbReference type="InterPro" id="IPR009305">
    <property type="entry name" value="Mpo1-like"/>
</dbReference>
<evidence type="ECO:0000313" key="2">
    <source>
        <dbReference type="EMBL" id="MBD1373273.1"/>
    </source>
</evidence>
<keyword evidence="1" id="KW-0472">Membrane</keyword>
<name>A0A926RUQ6_9BACL</name>
<dbReference type="GO" id="GO:0046521">
    <property type="term" value="P:sphingoid catabolic process"/>
    <property type="evidence" value="ECO:0007669"/>
    <property type="project" value="TreeGrafter"/>
</dbReference>
<comment type="caution">
    <text evidence="2">The sequence shown here is derived from an EMBL/GenBank/DDBJ whole genome shotgun (WGS) entry which is preliminary data.</text>
</comment>
<accession>A0A926RUQ6</accession>
<dbReference type="PANTHER" id="PTHR28026:SF9">
    <property type="entry name" value="2-HYDROXY-PALMITIC ACID DIOXYGENASE MPO1"/>
    <property type="match status" value="1"/>
</dbReference>
<dbReference type="PANTHER" id="PTHR28026">
    <property type="entry name" value="DUF962 DOMAIN PROTEIN (AFU_ORTHOLOGUE AFUA_8G05310)"/>
    <property type="match status" value="1"/>
</dbReference>
<dbReference type="Proteomes" id="UP000661691">
    <property type="component" value="Unassembled WGS sequence"/>
</dbReference>
<keyword evidence="1" id="KW-1133">Transmembrane helix</keyword>
<sequence>MALSEMLERYRRDHQHPINKLTHFIGIPMIIVSLPWFIFDWKMGLVLFIVGWIFQFVGHLFEGKKPTFFSNPVFLIVGPLFFVKKLFKKKR</sequence>
<feature type="transmembrane region" description="Helical" evidence="1">
    <location>
        <begin position="68"/>
        <end position="87"/>
    </location>
</feature>
<evidence type="ECO:0000256" key="1">
    <source>
        <dbReference type="SAM" id="Phobius"/>
    </source>
</evidence>
<dbReference type="GO" id="GO:0016020">
    <property type="term" value="C:membrane"/>
    <property type="evidence" value="ECO:0007669"/>
    <property type="project" value="GOC"/>
</dbReference>
<dbReference type="Pfam" id="PF06127">
    <property type="entry name" value="Mpo1-like"/>
    <property type="match status" value="1"/>
</dbReference>
<dbReference type="EMBL" id="JACXAH010000021">
    <property type="protein sequence ID" value="MBD1373273.1"/>
    <property type="molecule type" value="Genomic_DNA"/>
</dbReference>
<evidence type="ECO:0000313" key="3">
    <source>
        <dbReference type="Proteomes" id="UP000661691"/>
    </source>
</evidence>
<keyword evidence="3" id="KW-1185">Reference proteome</keyword>
<reference evidence="2" key="1">
    <citation type="submission" date="2020-09" db="EMBL/GenBank/DDBJ databases">
        <title>A novel bacterium of genus Hazenella, isolated from South China Sea.</title>
        <authorList>
            <person name="Huang H."/>
            <person name="Mo K."/>
            <person name="Hu Y."/>
        </authorList>
    </citation>
    <scope>NUCLEOTIDE SEQUENCE</scope>
    <source>
        <strain evidence="2">IB182357</strain>
    </source>
</reference>
<proteinExistence type="predicted"/>